<dbReference type="OrthoDB" id="9913318at2"/>
<dbReference type="AlphaFoldDB" id="A0A2Z3JJR2"/>
<dbReference type="Proteomes" id="UP000245368">
    <property type="component" value="Chromosome"/>
</dbReference>
<dbReference type="KEGG" id="dez:DKM44_10255"/>
<dbReference type="RefSeq" id="WP_109827288.1">
    <property type="nucleotide sequence ID" value="NZ_CP029494.1"/>
</dbReference>
<gene>
    <name evidence="1" type="ORF">DKM44_10255</name>
</gene>
<evidence type="ECO:0000313" key="1">
    <source>
        <dbReference type="EMBL" id="AWN23560.1"/>
    </source>
</evidence>
<keyword evidence="2" id="KW-1185">Reference proteome</keyword>
<evidence type="ECO:0000313" key="2">
    <source>
        <dbReference type="Proteomes" id="UP000245368"/>
    </source>
</evidence>
<dbReference type="EMBL" id="CP029494">
    <property type="protein sequence ID" value="AWN23560.1"/>
    <property type="molecule type" value="Genomic_DNA"/>
</dbReference>
<proteinExistence type="predicted"/>
<protein>
    <submittedName>
        <fullName evidence="1">Uncharacterized protein</fullName>
    </submittedName>
</protein>
<reference evidence="1 2" key="1">
    <citation type="submission" date="2018-05" db="EMBL/GenBank/DDBJ databases">
        <title>Complete Genome Sequence of Deinococcus sp. strain 17bor-2.</title>
        <authorList>
            <person name="Srinivasan S."/>
        </authorList>
    </citation>
    <scope>NUCLEOTIDE SEQUENCE [LARGE SCALE GENOMIC DNA]</scope>
    <source>
        <strain evidence="1 2">17bor-2</strain>
    </source>
</reference>
<organism evidence="1 2">
    <name type="scientific">Deinococcus irradiatisoli</name>
    <dbReference type="NCBI Taxonomy" id="2202254"/>
    <lineage>
        <taxon>Bacteria</taxon>
        <taxon>Thermotogati</taxon>
        <taxon>Deinococcota</taxon>
        <taxon>Deinococci</taxon>
        <taxon>Deinococcales</taxon>
        <taxon>Deinococcaceae</taxon>
        <taxon>Deinococcus</taxon>
    </lineage>
</organism>
<sequence>MPHTPQENTVQEFRRYILEIQRPVGQGLLVSVQQEGAPGASPLRFSDEQTLLQFVSRLVRGSSGLR</sequence>
<accession>A0A2Z3JJR2</accession>
<name>A0A2Z3JJR2_9DEIO</name>